<organism evidence="1">
    <name type="scientific">Pararge aegeria</name>
    <name type="common">speckled wood butterfly</name>
    <dbReference type="NCBI Taxonomy" id="116150"/>
    <lineage>
        <taxon>Eukaryota</taxon>
        <taxon>Metazoa</taxon>
        <taxon>Ecdysozoa</taxon>
        <taxon>Arthropoda</taxon>
        <taxon>Hexapoda</taxon>
        <taxon>Insecta</taxon>
        <taxon>Pterygota</taxon>
        <taxon>Neoptera</taxon>
        <taxon>Endopterygota</taxon>
        <taxon>Lepidoptera</taxon>
        <taxon>Glossata</taxon>
        <taxon>Ditrysia</taxon>
        <taxon>Papilionoidea</taxon>
        <taxon>Nymphalidae</taxon>
        <taxon>Satyrinae</taxon>
        <taxon>Satyrini</taxon>
        <taxon>Parargina</taxon>
        <taxon>Pararge</taxon>
    </lineage>
</organism>
<dbReference type="AlphaFoldDB" id="S4P3V7"/>
<reference evidence="1" key="1">
    <citation type="journal article" date="2013" name="BMC Genomics">
        <title>Unscrambling butterfly oogenesis.</title>
        <authorList>
            <person name="Carter J.M."/>
            <person name="Baker S.C."/>
            <person name="Pink R."/>
            <person name="Carter D.R."/>
            <person name="Collins A."/>
            <person name="Tomlin J."/>
            <person name="Gibbs M."/>
            <person name="Breuker C.J."/>
        </authorList>
    </citation>
    <scope>NUCLEOTIDE SEQUENCE</scope>
    <source>
        <tissue evidence="1">Ovary</tissue>
    </source>
</reference>
<name>S4P3V7_9NEOP</name>
<accession>S4P3V7</accession>
<sequence>IQAARVSHVKYSTVRVTYISKRHIHIGSSPQFSRRRARSTKQRLVSVVDYGLNPYHSARRHVSCSWQATG</sequence>
<reference evidence="1" key="2">
    <citation type="submission" date="2013-05" db="EMBL/GenBank/DDBJ databases">
        <authorList>
            <person name="Carter J.-M."/>
            <person name="Baker S.C."/>
            <person name="Pink R."/>
            <person name="Carter D.R.F."/>
            <person name="Collins A."/>
            <person name="Tomlin J."/>
            <person name="Gibbs M."/>
            <person name="Breuker C.J."/>
        </authorList>
    </citation>
    <scope>NUCLEOTIDE SEQUENCE</scope>
    <source>
        <tissue evidence="1">Ovary</tissue>
    </source>
</reference>
<evidence type="ECO:0000313" key="1">
    <source>
        <dbReference type="EMBL" id="JAA84639.1"/>
    </source>
</evidence>
<protein>
    <submittedName>
        <fullName evidence="1">Uncharacterized protein</fullName>
    </submittedName>
</protein>
<proteinExistence type="predicted"/>
<dbReference type="EMBL" id="GAIX01007921">
    <property type="protein sequence ID" value="JAA84639.1"/>
    <property type="molecule type" value="Transcribed_RNA"/>
</dbReference>
<feature type="non-terminal residue" evidence="1">
    <location>
        <position position="1"/>
    </location>
</feature>